<proteinExistence type="predicted"/>
<dbReference type="Gene3D" id="1.20.120.330">
    <property type="entry name" value="Nucleotidyltransferases domain 2"/>
    <property type="match status" value="1"/>
</dbReference>
<dbReference type="Pfam" id="PF05168">
    <property type="entry name" value="HEPN"/>
    <property type="match status" value="1"/>
</dbReference>
<dbReference type="PROSITE" id="PS50910">
    <property type="entry name" value="HEPN"/>
    <property type="match status" value="1"/>
</dbReference>
<accession>D2PIZ4</accession>
<protein>
    <recommendedName>
        <fullName evidence="1">HEPN domain-containing protein</fullName>
    </recommendedName>
</protein>
<evidence type="ECO:0000313" key="2">
    <source>
        <dbReference type="EMBL" id="ADB86747.1"/>
    </source>
</evidence>
<dbReference type="EMBL" id="CP001731">
    <property type="protein sequence ID" value="ADB86747.1"/>
    <property type="molecule type" value="Genomic_DNA"/>
</dbReference>
<dbReference type="Proteomes" id="UP000001404">
    <property type="component" value="Chromosome"/>
</dbReference>
<dbReference type="SUPFAM" id="SSF81593">
    <property type="entry name" value="Nucleotidyltransferase substrate binding subunit/domain"/>
    <property type="match status" value="1"/>
</dbReference>
<evidence type="ECO:0000313" key="3">
    <source>
        <dbReference type="Proteomes" id="UP000001404"/>
    </source>
</evidence>
<dbReference type="KEGG" id="sii:LD85_1062"/>
<dbReference type="HOGENOM" id="CLU_2662541_0_0_2"/>
<feature type="domain" description="HEPN" evidence="1">
    <location>
        <begin position="25"/>
        <end position="75"/>
    </location>
</feature>
<dbReference type="AlphaFoldDB" id="D2PIZ4"/>
<dbReference type="InterPro" id="IPR007842">
    <property type="entry name" value="HEPN_dom"/>
</dbReference>
<name>D2PIZ4_SACI9</name>
<sequence>MKIKKGDDYILYLKMGRKDIVDLFKDRAVRFLREAISDLDKGWYDFAVFHAEQSLQLALKAILLENKGIILLLMI</sequence>
<gene>
    <name evidence="2" type="ordered locus">LD85_1062</name>
</gene>
<reference evidence="3" key="1">
    <citation type="journal article" date="2009" name="Proc. Natl. Acad. Sci. U.S.A.">
        <title>Biogeography of the Sulfolobus islandicus pan-genome.</title>
        <authorList>
            <person name="Reno M.L."/>
            <person name="Held N.L."/>
            <person name="Fields C.J."/>
            <person name="Burke P.V."/>
            <person name="Whitaker R.J."/>
        </authorList>
    </citation>
    <scope>NUCLEOTIDE SEQUENCE [LARGE SCALE GENOMIC DNA]</scope>
    <source>
        <strain evidence="3">L.D.8.5 / Lassen #2</strain>
    </source>
</reference>
<organism evidence="2 3">
    <name type="scientific">Saccharolobus islandicus (strain L.D.8.5 / Lassen #2)</name>
    <name type="common">Sulfolobus islandicus</name>
    <dbReference type="NCBI Taxonomy" id="425944"/>
    <lineage>
        <taxon>Archaea</taxon>
        <taxon>Thermoproteota</taxon>
        <taxon>Thermoprotei</taxon>
        <taxon>Sulfolobales</taxon>
        <taxon>Sulfolobaceae</taxon>
        <taxon>Saccharolobus</taxon>
    </lineage>
</organism>
<evidence type="ECO:0000259" key="1">
    <source>
        <dbReference type="PROSITE" id="PS50910"/>
    </source>
</evidence>